<evidence type="ECO:0000313" key="2">
    <source>
        <dbReference type="Proteomes" id="UP001073227"/>
    </source>
</evidence>
<name>A0ABT3ZDH6_9HYPH</name>
<keyword evidence="2" id="KW-1185">Reference proteome</keyword>
<reference evidence="1" key="1">
    <citation type="submission" date="2022-10" db="EMBL/GenBank/DDBJ databases">
        <title>Hoeflea sp. G2-23, isolated from marine algae.</title>
        <authorList>
            <person name="Kristyanto S."/>
            <person name="Kim J.M."/>
            <person name="Jeon C.O."/>
        </authorList>
    </citation>
    <scope>NUCLEOTIDE SEQUENCE</scope>
    <source>
        <strain evidence="1">G2-23</strain>
    </source>
</reference>
<gene>
    <name evidence="1" type="ORF">OEG84_18725</name>
</gene>
<dbReference type="RefSeq" id="WP_267655133.1">
    <property type="nucleotide sequence ID" value="NZ_JAOVZR010000001.1"/>
</dbReference>
<dbReference type="EMBL" id="JAOVZR010000001">
    <property type="protein sequence ID" value="MCY0149686.1"/>
    <property type="molecule type" value="Genomic_DNA"/>
</dbReference>
<organism evidence="1 2">
    <name type="scientific">Hoeflea algicola</name>
    <dbReference type="NCBI Taxonomy" id="2983763"/>
    <lineage>
        <taxon>Bacteria</taxon>
        <taxon>Pseudomonadati</taxon>
        <taxon>Pseudomonadota</taxon>
        <taxon>Alphaproteobacteria</taxon>
        <taxon>Hyphomicrobiales</taxon>
        <taxon>Rhizobiaceae</taxon>
        <taxon>Hoeflea</taxon>
    </lineage>
</organism>
<comment type="caution">
    <text evidence="1">The sequence shown here is derived from an EMBL/GenBank/DDBJ whole genome shotgun (WGS) entry which is preliminary data.</text>
</comment>
<sequence length="41" mass="4438">MASQLAISRAAATPVAPVFRCSRLEFTVKNKEKLPGTTIPH</sequence>
<evidence type="ECO:0000313" key="1">
    <source>
        <dbReference type="EMBL" id="MCY0149686.1"/>
    </source>
</evidence>
<accession>A0ABT3ZDH6</accession>
<protein>
    <submittedName>
        <fullName evidence="1">Uncharacterized protein</fullName>
    </submittedName>
</protein>
<proteinExistence type="predicted"/>
<dbReference type="Proteomes" id="UP001073227">
    <property type="component" value="Unassembled WGS sequence"/>
</dbReference>